<gene>
    <name evidence="1" type="ORF">D0466_18315</name>
</gene>
<evidence type="ECO:0000313" key="1">
    <source>
        <dbReference type="EMBL" id="RFU61437.1"/>
    </source>
</evidence>
<keyword evidence="2" id="KW-1185">Reference proteome</keyword>
<protein>
    <submittedName>
        <fullName evidence="1">Uncharacterized protein</fullName>
    </submittedName>
</protein>
<reference evidence="1 2" key="1">
    <citation type="submission" date="2018-08" db="EMBL/GenBank/DDBJ databases">
        <title>Bacillus chawlae sp. nov., Bacillus glennii sp. nov., and Bacillus saganii sp. nov. Isolated from the Vehicle Assembly Building at Kennedy Space Center where the Viking Spacecraft were Assembled.</title>
        <authorList>
            <person name="Seuylemezian A."/>
            <person name="Vaishampayan P."/>
        </authorList>
    </citation>
    <scope>NUCLEOTIDE SEQUENCE [LARGE SCALE GENOMIC DNA]</scope>
    <source>
        <strain evidence="1 2">V44-8</strain>
    </source>
</reference>
<proteinExistence type="predicted"/>
<dbReference type="AlphaFoldDB" id="A0A372L814"/>
<name>A0A372L814_9BACI</name>
<dbReference type="EMBL" id="QVTD01000015">
    <property type="protein sequence ID" value="RFU61437.1"/>
    <property type="molecule type" value="Genomic_DNA"/>
</dbReference>
<comment type="caution">
    <text evidence="1">The sequence shown here is derived from an EMBL/GenBank/DDBJ whole genome shotgun (WGS) entry which is preliminary data.</text>
</comment>
<evidence type="ECO:0000313" key="2">
    <source>
        <dbReference type="Proteomes" id="UP000262939"/>
    </source>
</evidence>
<dbReference type="RefSeq" id="WP_117323984.1">
    <property type="nucleotide sequence ID" value="NZ_QVTD01000015.1"/>
</dbReference>
<dbReference type="OrthoDB" id="2732603at2"/>
<organism evidence="1 2">
    <name type="scientific">Peribacillus glennii</name>
    <dbReference type="NCBI Taxonomy" id="2303991"/>
    <lineage>
        <taxon>Bacteria</taxon>
        <taxon>Bacillati</taxon>
        <taxon>Bacillota</taxon>
        <taxon>Bacilli</taxon>
        <taxon>Bacillales</taxon>
        <taxon>Bacillaceae</taxon>
        <taxon>Peribacillus</taxon>
    </lineage>
</organism>
<dbReference type="Proteomes" id="UP000262939">
    <property type="component" value="Unassembled WGS sequence"/>
</dbReference>
<accession>A0A372L814</accession>
<sequence>MEENTNSKQDREYYEKLTDKTNFLKNDYYTLKQGSGYTSPPSSMPAHELKMLKEYIHGINLKQLGLSLPDRKKTMLLMRFLKGKRNQQVNVHAKVGDKVIDISGRVSVVGRDFVAVTTISERYWFPYSAIESASVPYGVPDMPNNHQQVVYDETLRRKLLTEFSTTVLKQDVLKRQFYEESLEIHLQSWKGTKVRVYTKDAEFKGKVKDTAAGGLTVANGKSQVNINLAEIQLIKRSTPFQLLSSFGLWLKDIFKGISRR</sequence>